<evidence type="ECO:0000313" key="1">
    <source>
        <dbReference type="EMBL" id="KAJ9104657.1"/>
    </source>
</evidence>
<keyword evidence="2" id="KW-1185">Reference proteome</keyword>
<accession>A0ACC2W1Y5</accession>
<proteinExistence type="predicted"/>
<organism evidence="1 2">
    <name type="scientific">Naganishia friedmannii</name>
    <dbReference type="NCBI Taxonomy" id="89922"/>
    <lineage>
        <taxon>Eukaryota</taxon>
        <taxon>Fungi</taxon>
        <taxon>Dikarya</taxon>
        <taxon>Basidiomycota</taxon>
        <taxon>Agaricomycotina</taxon>
        <taxon>Tremellomycetes</taxon>
        <taxon>Filobasidiales</taxon>
        <taxon>Filobasidiaceae</taxon>
        <taxon>Naganishia</taxon>
    </lineage>
</organism>
<gene>
    <name evidence="1" type="ORF">QFC21_002155</name>
</gene>
<name>A0ACC2W1Y5_9TREE</name>
<dbReference type="EMBL" id="JASBWT010000005">
    <property type="protein sequence ID" value="KAJ9104657.1"/>
    <property type="molecule type" value="Genomic_DNA"/>
</dbReference>
<comment type="caution">
    <text evidence="1">The sequence shown here is derived from an EMBL/GenBank/DDBJ whole genome shotgun (WGS) entry which is preliminary data.</text>
</comment>
<evidence type="ECO:0000313" key="2">
    <source>
        <dbReference type="Proteomes" id="UP001227268"/>
    </source>
</evidence>
<reference evidence="1" key="1">
    <citation type="submission" date="2023-04" db="EMBL/GenBank/DDBJ databases">
        <title>Draft Genome sequencing of Naganishia species isolated from polar environments using Oxford Nanopore Technology.</title>
        <authorList>
            <person name="Leo P."/>
            <person name="Venkateswaran K."/>
        </authorList>
    </citation>
    <scope>NUCLEOTIDE SEQUENCE</scope>
    <source>
        <strain evidence="1">MNA-CCFEE 5423</strain>
    </source>
</reference>
<dbReference type="Proteomes" id="UP001227268">
    <property type="component" value="Unassembled WGS sequence"/>
</dbReference>
<protein>
    <submittedName>
        <fullName evidence="1">Uncharacterized protein</fullName>
    </submittedName>
</protein>
<sequence length="499" mass="54028">MDLIASHLLQLDIANPELPPSALQSTPSNPTPLRHAANVVGIPSTTSGPLPPFSSISNLSSTCRQVRSNLFTSREWRSVIVKYDGISHERAERISELLMATVNDSAPLTRSNKRLPGIGDILSPYHALHHLEIDWNLLSGTDTRIQAMESAALALPAIKYDLRYSRACVLALLETLHVRLSSPKNIFIDSVVGAGSMAQQFDLILQQFDMPVLRHLEISQKFAGMLDMVKRQWVQLLKSVPADDWPNLESVRVCVDVPYRFYIDAEAEAGNAIWEPLWKAIITHFSQTKKPSPKITIILQFSFCANLTPDPFTADDDATINGGTHHYTPREQIAPPSRETMQALIDELQGPTRGVPPFTLEIRGACAPDNTDFHPFVKAVYTPLKDDGNAQTPAAAAAAPGLRAIATPASTSTLTEAKSTLEFETYQANIDRVHAATVRPRPEGEAPAAGAGAGAGAGMGGGMGMGVEMARAMEARIDALRRRGAAAAVVFGARGVFMM</sequence>